<feature type="region of interest" description="Disordered" evidence="1">
    <location>
        <begin position="50"/>
        <end position="69"/>
    </location>
</feature>
<name>A0AAJ0FFS7_9PEZI</name>
<evidence type="ECO:0000256" key="1">
    <source>
        <dbReference type="SAM" id="MobiDB-lite"/>
    </source>
</evidence>
<proteinExistence type="predicted"/>
<comment type="caution">
    <text evidence="2">The sequence shown here is derived from an EMBL/GenBank/DDBJ whole genome shotgun (WGS) entry which is preliminary data.</text>
</comment>
<keyword evidence="3" id="KW-1185">Reference proteome</keyword>
<dbReference type="Proteomes" id="UP001239445">
    <property type="component" value="Unassembled WGS sequence"/>
</dbReference>
<dbReference type="EMBL" id="MU839827">
    <property type="protein sequence ID" value="KAK1760229.1"/>
    <property type="molecule type" value="Genomic_DNA"/>
</dbReference>
<gene>
    <name evidence="2" type="ORF">QBC47DRAFT_2493</name>
</gene>
<dbReference type="AlphaFoldDB" id="A0AAJ0FFS7"/>
<organism evidence="2 3">
    <name type="scientific">Echria macrotheca</name>
    <dbReference type="NCBI Taxonomy" id="438768"/>
    <lineage>
        <taxon>Eukaryota</taxon>
        <taxon>Fungi</taxon>
        <taxon>Dikarya</taxon>
        <taxon>Ascomycota</taxon>
        <taxon>Pezizomycotina</taxon>
        <taxon>Sordariomycetes</taxon>
        <taxon>Sordariomycetidae</taxon>
        <taxon>Sordariales</taxon>
        <taxon>Schizotheciaceae</taxon>
        <taxon>Echria</taxon>
    </lineage>
</organism>
<accession>A0AAJ0FFS7</accession>
<evidence type="ECO:0000313" key="3">
    <source>
        <dbReference type="Proteomes" id="UP001239445"/>
    </source>
</evidence>
<sequence>MLSIESIFSSGFLGQLRSFAHMSASHDGVDPSGDGMHQPDIQGNIAQDVSTAPDIDGAPGQTVDKTDPDAPVSVAIADEAGSELKKKTRRALPAKIPEEGSIYHSLMIHANESLFVLPVMWTDRHTELLGVRFLERPPILTPVPANVPGRWIEPSDLARSITRELHVLSRVEKKQPASARLLRKTNAIKHILNSFFPPLPRPRANLDLDLFFGNKVYRHAVRAHCIWKTVNGVNSHYGAGLTKYPNLYWGDDHTVDYAPHQPLLAYLSRSQMKVVREHLFKVVRGPGGAPNEPVKRLLKLRSKMLMPDREEQDVYIAALLIAMAQNHFYRPTSMPKEPGSQEGIPPPKVTTVAHPQFREIKVQVIMHEEGTSNWPNFIVYSTVFTKEFLERLRYPEKACGVTSGFEYPEGIEIDYTNVPFFPLLGLKERLAKALGREVGGDPHYWDPEKIEFWDELVEEPQPVYRAVTPVHSRVAVNSSVSKRKRKVRPALSEVLNSSFEDDCPTNYPSSDDDDDLVLSPSAKKRRTAEPASTLGVC</sequence>
<reference evidence="2" key="1">
    <citation type="submission" date="2023-06" db="EMBL/GenBank/DDBJ databases">
        <title>Genome-scale phylogeny and comparative genomics of the fungal order Sordariales.</title>
        <authorList>
            <consortium name="Lawrence Berkeley National Laboratory"/>
            <person name="Hensen N."/>
            <person name="Bonometti L."/>
            <person name="Westerberg I."/>
            <person name="Brannstrom I.O."/>
            <person name="Guillou S."/>
            <person name="Cros-Aarteil S."/>
            <person name="Calhoun S."/>
            <person name="Haridas S."/>
            <person name="Kuo A."/>
            <person name="Mondo S."/>
            <person name="Pangilinan J."/>
            <person name="Riley R."/>
            <person name="Labutti K."/>
            <person name="Andreopoulos B."/>
            <person name="Lipzen A."/>
            <person name="Chen C."/>
            <person name="Yanf M."/>
            <person name="Daum C."/>
            <person name="Ng V."/>
            <person name="Clum A."/>
            <person name="Steindorff A."/>
            <person name="Ohm R."/>
            <person name="Martin F."/>
            <person name="Silar P."/>
            <person name="Natvig D."/>
            <person name="Lalanne C."/>
            <person name="Gautier V."/>
            <person name="Ament-Velasquez S.L."/>
            <person name="Kruys A."/>
            <person name="Hutchinson M.I."/>
            <person name="Powell A.J."/>
            <person name="Barry K."/>
            <person name="Miller A.N."/>
            <person name="Grigoriev I.V."/>
            <person name="Debuchy R."/>
            <person name="Gladieux P."/>
            <person name="Thoren M.H."/>
            <person name="Johannesson H."/>
        </authorList>
    </citation>
    <scope>NUCLEOTIDE SEQUENCE</scope>
    <source>
        <strain evidence="2">PSN4</strain>
    </source>
</reference>
<protein>
    <submittedName>
        <fullName evidence="2">Uncharacterized protein</fullName>
    </submittedName>
</protein>
<evidence type="ECO:0000313" key="2">
    <source>
        <dbReference type="EMBL" id="KAK1760229.1"/>
    </source>
</evidence>
<feature type="region of interest" description="Disordered" evidence="1">
    <location>
        <begin position="501"/>
        <end position="537"/>
    </location>
</feature>